<name>A0ABN9W2J8_9DINO</name>
<reference evidence="2" key="1">
    <citation type="submission" date="2023-10" db="EMBL/GenBank/DDBJ databases">
        <authorList>
            <person name="Chen Y."/>
            <person name="Shah S."/>
            <person name="Dougan E. K."/>
            <person name="Thang M."/>
            <person name="Chan C."/>
        </authorList>
    </citation>
    <scope>NUCLEOTIDE SEQUENCE [LARGE SCALE GENOMIC DNA]</scope>
</reference>
<feature type="non-terminal residue" evidence="2">
    <location>
        <position position="1"/>
    </location>
</feature>
<comment type="caution">
    <text evidence="2">The sequence shown here is derived from an EMBL/GenBank/DDBJ whole genome shotgun (WGS) entry which is preliminary data.</text>
</comment>
<proteinExistence type="predicted"/>
<sequence>EGAEKKRDAAIAQAKACNTEVASLQARLQEAAASQKKNMRQQAALEKKLSGQSSDNRVLEGDLRDADRRLEEALAHQVSLRSEAEEQARQCEREMSERAESNSIMARQMEQQGLEIAQLMHHVSTLEGQLQAAQGRQQQDEGRPGAGEVANYDTEFERDLFHGDEEPDGLSLSPLPAASAAEDARARALRDRLEVFVQCPLPADARAKRVDEKGAGHVTCGLCGQEKVMRNLRFDFFDTHLASCRKKSHRRQVPQTSTLSRFLQPRARQAEGAPGDEVVPQPAPAATAPPPPAPPACRGLYPLRILPDFGSTAEGAIRGHLATGRSYEKYTYELTVDAYVHFEKASEECCLASADGIKVLRSRSCSSGGADRDRVLSRAVPEHHAEWMGATWPQCGQCQSECDVFFKKAIHCSPRGCPHWREEPLTDLINECKERLSFFSTAGKIAAALPAGTQRDAAEFLRKISAIALHNSGVLKDEAVFGAMQAWMRRQTLKHGAKGNGIRYTPGAKDFILGSNLACPRSKRFNDAALFKFTTASTRALRQWRAAERQAGDESCLLDCRRTSVIERIRATAPSPPPRGAAAAHVPVVVVPMDEIVALKTLMHNKRHNIVVGGDAVSNAHMVEWSEEVDWRGLGDELASKVKFARANVVSQGAAKDAIRPIKMRPGGGADASAESAFDEATMDEVRAALPGCHVLAGFTDGASQEQTWIRQTLCAYAAREETARHPAQHAATRPYFAGVDLYHLLKALRSAAVYGATVAPWGGRVLAAPVLFSMVGASQEDIRVRDGFSDWRVARLERMVPDLPRAGAPTHWVVGTMMYFGCMSLARVAGASKSAGLSRRGKNTIACFVALLFVLKHGNVAFPHRCATLPLEYFFGVLRTAQTSDQLSVNQMLNLVEKTRDLNALAAKNNWAEWSWSAAGLSRVASTGLPTGGGITDDDFVSIASEAAVVAASVLHAAGWERAALSPFLFCFTSWGSFAATLEQALRRARDPAAEGGALGEDAEPPRKKRRRKAAAASGTDPVLQGSDQAAALQALADDAVLGPIEDRDAGVLVPREESPVSCAQPTEDSVDLLMRRLGALERVESLPNLQGALRDLGEAANAFQPQFKHKGLGNRSTLFKRLQMSCLASVEGLDGADRYVNYDVVCFDARARAWGRVVSTFEKVRNKWVVDLDDADKVQAMKAKALKDRRLLLESVHFSADTASEPHAVWVTSREYRAWTASGGDVCMLPGTHAVVSAVENAEMESWVYSCKNAAALARAELAGVPLTHHRAEHLVHFARSLADMPKNKLLLNETGLGPAVMQLKKSLQGEGANEVAKLVGSWRSAAKDASSTWTGPVPPKGYL</sequence>
<evidence type="ECO:0000313" key="2">
    <source>
        <dbReference type="EMBL" id="CAK0880264.1"/>
    </source>
</evidence>
<protein>
    <submittedName>
        <fullName evidence="2">Uncharacterized protein</fullName>
    </submittedName>
</protein>
<feature type="region of interest" description="Disordered" evidence="1">
    <location>
        <begin position="247"/>
        <end position="294"/>
    </location>
</feature>
<dbReference type="EMBL" id="CAUYUJ010018057">
    <property type="protein sequence ID" value="CAK0880264.1"/>
    <property type="molecule type" value="Genomic_DNA"/>
</dbReference>
<feature type="region of interest" description="Disordered" evidence="1">
    <location>
        <begin position="32"/>
        <end position="59"/>
    </location>
</feature>
<dbReference type="Proteomes" id="UP001189429">
    <property type="component" value="Unassembled WGS sequence"/>
</dbReference>
<gene>
    <name evidence="2" type="ORF">PCOR1329_LOCUS63467</name>
</gene>
<accession>A0ABN9W2J8</accession>
<feature type="compositionally biased region" description="Pro residues" evidence="1">
    <location>
        <begin position="281"/>
        <end position="294"/>
    </location>
</feature>
<keyword evidence="3" id="KW-1185">Reference proteome</keyword>
<evidence type="ECO:0000256" key="1">
    <source>
        <dbReference type="SAM" id="MobiDB-lite"/>
    </source>
</evidence>
<feature type="region of interest" description="Disordered" evidence="1">
    <location>
        <begin position="991"/>
        <end position="1025"/>
    </location>
</feature>
<evidence type="ECO:0000313" key="3">
    <source>
        <dbReference type="Proteomes" id="UP001189429"/>
    </source>
</evidence>
<feature type="compositionally biased region" description="Low complexity" evidence="1">
    <location>
        <begin position="127"/>
        <end position="137"/>
    </location>
</feature>
<organism evidence="2 3">
    <name type="scientific">Prorocentrum cordatum</name>
    <dbReference type="NCBI Taxonomy" id="2364126"/>
    <lineage>
        <taxon>Eukaryota</taxon>
        <taxon>Sar</taxon>
        <taxon>Alveolata</taxon>
        <taxon>Dinophyceae</taxon>
        <taxon>Prorocentrales</taxon>
        <taxon>Prorocentraceae</taxon>
        <taxon>Prorocentrum</taxon>
    </lineage>
</organism>
<feature type="region of interest" description="Disordered" evidence="1">
    <location>
        <begin position="127"/>
        <end position="148"/>
    </location>
</feature>